<dbReference type="EMBL" id="JAARLZ010000010">
    <property type="protein sequence ID" value="NII08122.1"/>
    <property type="molecule type" value="Genomic_DNA"/>
</dbReference>
<keyword evidence="5" id="KW-0472">Membrane</keyword>
<comment type="similarity">
    <text evidence="1 4">Belongs to the glycosyl hydrolase 30 family.</text>
</comment>
<dbReference type="InterPro" id="IPR001139">
    <property type="entry name" value="Glyco_hydro_30"/>
</dbReference>
<keyword evidence="3 4" id="KW-0378">Hydrolase</keyword>
<evidence type="ECO:0000256" key="5">
    <source>
        <dbReference type="SAM" id="Phobius"/>
    </source>
</evidence>
<keyword evidence="5" id="KW-0812">Transmembrane</keyword>
<dbReference type="InterPro" id="IPR033453">
    <property type="entry name" value="Glyco_hydro_30_TIM-barrel"/>
</dbReference>
<comment type="caution">
    <text evidence="8">The sequence shown here is derived from an EMBL/GenBank/DDBJ whole genome shotgun (WGS) entry which is preliminary data.</text>
</comment>
<keyword evidence="9" id="KW-1185">Reference proteome</keyword>
<evidence type="ECO:0000256" key="2">
    <source>
        <dbReference type="ARBA" id="ARBA00022729"/>
    </source>
</evidence>
<dbReference type="Pfam" id="PF17189">
    <property type="entry name" value="Glyco_hydro_30C"/>
    <property type="match status" value="1"/>
</dbReference>
<dbReference type="GO" id="GO:0004348">
    <property type="term" value="F:glucosylceramidase activity"/>
    <property type="evidence" value="ECO:0007669"/>
    <property type="project" value="InterPro"/>
</dbReference>
<keyword evidence="4" id="KW-0326">Glycosidase</keyword>
<dbReference type="Gene3D" id="3.20.20.80">
    <property type="entry name" value="Glycosidases"/>
    <property type="match status" value="1"/>
</dbReference>
<dbReference type="SUPFAM" id="SSF51445">
    <property type="entry name" value="(Trans)glycosidases"/>
    <property type="match status" value="1"/>
</dbReference>
<protein>
    <submittedName>
        <fullName evidence="8">Glycosyl hydrolase</fullName>
    </submittedName>
</protein>
<evidence type="ECO:0000259" key="6">
    <source>
        <dbReference type="Pfam" id="PF02055"/>
    </source>
</evidence>
<keyword evidence="5" id="KW-1133">Transmembrane helix</keyword>
<name>A0A7X5ZJN4_9GAMM</name>
<dbReference type="RefSeq" id="WP_166950559.1">
    <property type="nucleotide sequence ID" value="NZ_JAARLZ010000010.1"/>
</dbReference>
<evidence type="ECO:0000313" key="9">
    <source>
        <dbReference type="Proteomes" id="UP000490980"/>
    </source>
</evidence>
<dbReference type="GO" id="GO:0006680">
    <property type="term" value="P:glucosylceramide catabolic process"/>
    <property type="evidence" value="ECO:0007669"/>
    <property type="project" value="TreeGrafter"/>
</dbReference>
<reference evidence="8 9" key="1">
    <citation type="submission" date="2020-03" db="EMBL/GenBank/DDBJ databases">
        <authorList>
            <person name="Lai Q."/>
        </authorList>
    </citation>
    <scope>NUCLEOTIDE SEQUENCE [LARGE SCALE GENOMIC DNA]</scope>
    <source>
        <strain evidence="8 9">CCUG 25036</strain>
    </source>
</reference>
<evidence type="ECO:0000313" key="8">
    <source>
        <dbReference type="EMBL" id="NII08122.1"/>
    </source>
</evidence>
<evidence type="ECO:0000259" key="7">
    <source>
        <dbReference type="Pfam" id="PF17189"/>
    </source>
</evidence>
<dbReference type="InterPro" id="IPR033452">
    <property type="entry name" value="GH30_C"/>
</dbReference>
<dbReference type="AlphaFoldDB" id="A0A7X5ZJN4"/>
<organism evidence="8 9">
    <name type="scientific">Luteibacter anthropi</name>
    <dbReference type="NCBI Taxonomy" id="564369"/>
    <lineage>
        <taxon>Bacteria</taxon>
        <taxon>Pseudomonadati</taxon>
        <taxon>Pseudomonadota</taxon>
        <taxon>Gammaproteobacteria</taxon>
        <taxon>Lysobacterales</taxon>
        <taxon>Rhodanobacteraceae</taxon>
        <taxon>Luteibacter</taxon>
    </lineage>
</organism>
<dbReference type="PANTHER" id="PTHR11069:SF23">
    <property type="entry name" value="LYSOSOMAL ACID GLUCOSYLCERAMIDASE"/>
    <property type="match status" value="1"/>
</dbReference>
<dbReference type="PRINTS" id="PR00843">
    <property type="entry name" value="GLHYDRLASE30"/>
</dbReference>
<evidence type="ECO:0000256" key="3">
    <source>
        <dbReference type="ARBA" id="ARBA00022801"/>
    </source>
</evidence>
<proteinExistence type="inferred from homology"/>
<feature type="transmembrane region" description="Helical" evidence="5">
    <location>
        <begin position="12"/>
        <end position="31"/>
    </location>
</feature>
<sequence>MDERQPGSHRVIVIFAGLIALITGLALSVPYELRARQQVTASVVSGPTPASVPAVELWLSTADRRLKLAQQPDIPTRARGSDTADIVIDAHKTYQTMVGFGAAMTDSSAWLLQNKLDAARRHALLRELYGPPPGLNFNMMRLTIGASDFSLNLYTFDDIPFGDDDPDLSHFNVTPNMDGVIPTVREVLSINPDIAIVASSWSAPAWMKTNQNLLGGELEEKYEGAYANYLVKYLDAFRSHGIPIFALTLQNEPAFQPLTYPGMLMPAATRARVIGQYLGPKLAKRVPRTQILDWDHNWNAPEQPLEVLGDPVAARYVDGVAWHCYQGSPYAQGRVHKAHPDKDAYLTECSGGDWASAANGELLWFSRDLLIAGIRQWARGVIYWNLALDENHGPHFGGCDACKGVVLIDSRTGEISRNDEYYALAHFSRFVLPDAVRIGSTDTGKGIHNVAFQNASDGSVVLVVVNGHAQPHKVSVAEGQIRFEYDMPAQSVATFVWNPDPHTAWLRRFLWWMKRVH</sequence>
<dbReference type="InterPro" id="IPR017853">
    <property type="entry name" value="GH"/>
</dbReference>
<evidence type="ECO:0000256" key="1">
    <source>
        <dbReference type="ARBA" id="ARBA00005382"/>
    </source>
</evidence>
<feature type="domain" description="Glycosyl hydrolase family 30 beta sandwich" evidence="7">
    <location>
        <begin position="434"/>
        <end position="495"/>
    </location>
</feature>
<accession>A0A7X5ZJN4</accession>
<dbReference type="GO" id="GO:0016020">
    <property type="term" value="C:membrane"/>
    <property type="evidence" value="ECO:0007669"/>
    <property type="project" value="GOC"/>
</dbReference>
<feature type="domain" description="Glycosyl hydrolase family 30 TIM-barrel" evidence="6">
    <location>
        <begin position="99"/>
        <end position="431"/>
    </location>
</feature>
<dbReference type="Gene3D" id="2.60.40.1180">
    <property type="entry name" value="Golgi alpha-mannosidase II"/>
    <property type="match status" value="1"/>
</dbReference>
<dbReference type="InterPro" id="IPR013780">
    <property type="entry name" value="Glyco_hydro_b"/>
</dbReference>
<keyword evidence="2" id="KW-0732">Signal</keyword>
<gene>
    <name evidence="8" type="ORF">HBF25_17195</name>
</gene>
<dbReference type="PANTHER" id="PTHR11069">
    <property type="entry name" value="GLUCOSYLCERAMIDASE"/>
    <property type="match status" value="1"/>
</dbReference>
<dbReference type="Pfam" id="PF02055">
    <property type="entry name" value="Glyco_hydro_30"/>
    <property type="match status" value="1"/>
</dbReference>
<evidence type="ECO:0000256" key="4">
    <source>
        <dbReference type="RuleBase" id="RU361188"/>
    </source>
</evidence>
<dbReference type="Proteomes" id="UP000490980">
    <property type="component" value="Unassembled WGS sequence"/>
</dbReference>